<protein>
    <recommendedName>
        <fullName evidence="9">Major capsid protein</fullName>
    </recommendedName>
</protein>
<dbReference type="PANTHER" id="PTHR11069:SF23">
    <property type="entry name" value="LYSOSOMAL ACID GLUCOSYLCERAMIDASE"/>
    <property type="match status" value="1"/>
</dbReference>
<comment type="similarity">
    <text evidence="1 4">Belongs to the glycosyl hydrolase 30 family.</text>
</comment>
<evidence type="ECO:0000259" key="5">
    <source>
        <dbReference type="Pfam" id="PF02055"/>
    </source>
</evidence>
<dbReference type="InterPro" id="IPR041352">
    <property type="entry name" value="Mtd_N"/>
</dbReference>
<dbReference type="InterPro" id="IPR017853">
    <property type="entry name" value="GH"/>
</dbReference>
<evidence type="ECO:0000256" key="2">
    <source>
        <dbReference type="ARBA" id="ARBA00022729"/>
    </source>
</evidence>
<keyword evidence="2" id="KW-0732">Signal</keyword>
<comment type="caution">
    <text evidence="7">The sequence shown here is derived from an EMBL/GenBank/DDBJ whole genome shotgun (WGS) entry which is preliminary data.</text>
</comment>
<dbReference type="InterPro" id="IPR033453">
    <property type="entry name" value="Glyco_hydro_30_TIM-barrel"/>
</dbReference>
<dbReference type="SUPFAM" id="SSF51445">
    <property type="entry name" value="(Trans)glycosidases"/>
    <property type="match status" value="1"/>
</dbReference>
<accession>A0ABP8A1Y4</accession>
<gene>
    <name evidence="7" type="ORF">GCM10022287_21710</name>
</gene>
<dbReference type="Pfam" id="PF18454">
    <property type="entry name" value="Mtd_N"/>
    <property type="match status" value="1"/>
</dbReference>
<evidence type="ECO:0008006" key="9">
    <source>
        <dbReference type="Google" id="ProtNLM"/>
    </source>
</evidence>
<dbReference type="SUPFAM" id="SSF69349">
    <property type="entry name" value="Phage fibre proteins"/>
    <property type="match status" value="1"/>
</dbReference>
<evidence type="ECO:0000313" key="7">
    <source>
        <dbReference type="EMBL" id="GAA4175701.1"/>
    </source>
</evidence>
<dbReference type="Gene3D" id="3.20.20.80">
    <property type="entry name" value="Glycosidases"/>
    <property type="match status" value="1"/>
</dbReference>
<sequence>MTTFVGTIQYRQDTAAHFAAKNAVYAVGEPTYETDTKKTKIGDGVTPYNDLPYSVPDSAAFATAAQGAKADDALPAASLDSATSAILSDPESESAASLNATIVAVGSENFVVRGRPVKAKRFRTTVDGVNHMAQTEVTFGDVAQVASPVVVSPAERYQEFLGFGAALTDSSAYLLNQMTESDRTALLTELFSPQQRNWSAVRISFGSCDFRAADLYTYADNGGTADPTLASFSIARDMDYIIPVLKQILAINPNVKVFASIWNWPAWMQYATAAPSGLTATGATTGGTLPAGSYSYKVAAIYESENVTKASTAATGLQAAHTSASPHPLGAKPAFGATIPALGLGLV</sequence>
<reference evidence="8" key="1">
    <citation type="journal article" date="2019" name="Int. J. Syst. Evol. Microbiol.">
        <title>The Global Catalogue of Microorganisms (GCM) 10K type strain sequencing project: providing services to taxonomists for standard genome sequencing and annotation.</title>
        <authorList>
            <consortium name="The Broad Institute Genomics Platform"/>
            <consortium name="The Broad Institute Genome Sequencing Center for Infectious Disease"/>
            <person name="Wu L."/>
            <person name="Ma J."/>
        </authorList>
    </citation>
    <scope>NUCLEOTIDE SEQUENCE [LARGE SCALE GENOMIC DNA]</scope>
    <source>
        <strain evidence="8">JCM 17591</strain>
    </source>
</reference>
<proteinExistence type="inferred from homology"/>
<evidence type="ECO:0000256" key="4">
    <source>
        <dbReference type="RuleBase" id="RU361188"/>
    </source>
</evidence>
<keyword evidence="3 4" id="KW-0378">Hydrolase</keyword>
<evidence type="ECO:0000259" key="6">
    <source>
        <dbReference type="Pfam" id="PF18454"/>
    </source>
</evidence>
<feature type="domain" description="Glycosyl hydrolase family 30 TIM-barrel" evidence="5">
    <location>
        <begin position="162"/>
        <end position="273"/>
    </location>
</feature>
<evidence type="ECO:0000256" key="3">
    <source>
        <dbReference type="ARBA" id="ARBA00022801"/>
    </source>
</evidence>
<dbReference type="InterPro" id="IPR001139">
    <property type="entry name" value="Glyco_hydro_30"/>
</dbReference>
<dbReference type="Proteomes" id="UP001501079">
    <property type="component" value="Unassembled WGS sequence"/>
</dbReference>
<organism evidence="7 8">
    <name type="scientific">Gryllotalpicola koreensis</name>
    <dbReference type="NCBI Taxonomy" id="993086"/>
    <lineage>
        <taxon>Bacteria</taxon>
        <taxon>Bacillati</taxon>
        <taxon>Actinomycetota</taxon>
        <taxon>Actinomycetes</taxon>
        <taxon>Micrococcales</taxon>
        <taxon>Microbacteriaceae</taxon>
        <taxon>Gryllotalpicola</taxon>
    </lineage>
</organism>
<evidence type="ECO:0000256" key="1">
    <source>
        <dbReference type="ARBA" id="ARBA00005382"/>
    </source>
</evidence>
<keyword evidence="4" id="KW-0326">Glycosidase</keyword>
<dbReference type="PRINTS" id="PR00843">
    <property type="entry name" value="GLHYDRLASE30"/>
</dbReference>
<dbReference type="PANTHER" id="PTHR11069">
    <property type="entry name" value="GLUCOSYLCERAMIDASE"/>
    <property type="match status" value="1"/>
</dbReference>
<evidence type="ECO:0000313" key="8">
    <source>
        <dbReference type="Proteomes" id="UP001501079"/>
    </source>
</evidence>
<feature type="domain" description="Major tropism determinant N-terminal" evidence="6">
    <location>
        <begin position="8"/>
        <end position="46"/>
    </location>
</feature>
<dbReference type="RefSeq" id="WP_344754250.1">
    <property type="nucleotide sequence ID" value="NZ_BAABBW010000003.1"/>
</dbReference>
<dbReference type="EMBL" id="BAABBW010000003">
    <property type="protein sequence ID" value="GAA4175701.1"/>
    <property type="molecule type" value="Genomic_DNA"/>
</dbReference>
<name>A0ABP8A1Y4_9MICO</name>
<keyword evidence="8" id="KW-1185">Reference proteome</keyword>
<dbReference type="Pfam" id="PF02055">
    <property type="entry name" value="Glyco_hydro_30"/>
    <property type="match status" value="1"/>
</dbReference>